<dbReference type="PANTHER" id="PTHR43531">
    <property type="entry name" value="PROTEIN ICFG"/>
    <property type="match status" value="1"/>
</dbReference>
<dbReference type="InterPro" id="IPR009050">
    <property type="entry name" value="Globin-like_sf"/>
</dbReference>
<dbReference type="Proteomes" id="UP000179467">
    <property type="component" value="Unassembled WGS sequence"/>
</dbReference>
<keyword evidence="4" id="KW-0807">Transducer</keyword>
<evidence type="ECO:0000259" key="7">
    <source>
        <dbReference type="PROSITE" id="PS50885"/>
    </source>
</evidence>
<dbReference type="InterPro" id="IPR039379">
    <property type="entry name" value="Protoglobin_sensor_dom"/>
</dbReference>
<dbReference type="GO" id="GO:0007165">
    <property type="term" value="P:signal transduction"/>
    <property type="evidence" value="ECO:0007669"/>
    <property type="project" value="UniProtKB-KW"/>
</dbReference>
<dbReference type="InterPro" id="IPR012292">
    <property type="entry name" value="Globin/Proto"/>
</dbReference>
<gene>
    <name evidence="8" type="primary">trg_2</name>
    <name evidence="8" type="ORF">BHE75_03419</name>
</gene>
<proteinExistence type="inferred from homology"/>
<dbReference type="Gene3D" id="1.10.490.10">
    <property type="entry name" value="Globins"/>
    <property type="match status" value="1"/>
</dbReference>
<evidence type="ECO:0000313" key="8">
    <source>
        <dbReference type="EMBL" id="OHT21412.1"/>
    </source>
</evidence>
<dbReference type="CDD" id="cd11386">
    <property type="entry name" value="MCP_signal"/>
    <property type="match status" value="1"/>
</dbReference>
<keyword evidence="9" id="KW-1185">Reference proteome</keyword>
<dbReference type="GO" id="GO:0016020">
    <property type="term" value="C:membrane"/>
    <property type="evidence" value="ECO:0007669"/>
    <property type="project" value="UniProtKB-SubCell"/>
</dbReference>
<reference evidence="8 9" key="1">
    <citation type="submission" date="2016-09" db="EMBL/GenBank/DDBJ databases">
        <title>Metabolic pathway, cell adaptation mechanisms and a novel monoxygenase revealed through proteogenomic-transcription analysis of a Sphingomonas haloaromaticamans strain degrading the fungicide ortho-phenylphenol.</title>
        <authorList>
            <person name="Perruchon C."/>
            <person name="Papadopoulou E.S."/>
            <person name="Rousidou C."/>
            <person name="Vasileiadis S."/>
            <person name="Tanou G."/>
            <person name="Amoutzias G."/>
            <person name="Molassiotis A."/>
            <person name="Karpouzas D.G."/>
        </authorList>
    </citation>
    <scope>NUCLEOTIDE SEQUENCE [LARGE SCALE GENOMIC DNA]</scope>
    <source>
        <strain evidence="8 9">P3</strain>
    </source>
</reference>
<dbReference type="SUPFAM" id="SSF46458">
    <property type="entry name" value="Globin-like"/>
    <property type="match status" value="1"/>
</dbReference>
<feature type="region of interest" description="Disordered" evidence="5">
    <location>
        <begin position="466"/>
        <end position="518"/>
    </location>
</feature>
<evidence type="ECO:0000256" key="4">
    <source>
        <dbReference type="PROSITE-ProRule" id="PRU00284"/>
    </source>
</evidence>
<dbReference type="InterPro" id="IPR003660">
    <property type="entry name" value="HAMP_dom"/>
</dbReference>
<dbReference type="PROSITE" id="PS50885">
    <property type="entry name" value="HAMP"/>
    <property type="match status" value="1"/>
</dbReference>
<dbReference type="GO" id="GO:0019825">
    <property type="term" value="F:oxygen binding"/>
    <property type="evidence" value="ECO:0007669"/>
    <property type="project" value="InterPro"/>
</dbReference>
<dbReference type="AlphaFoldDB" id="A0A1S1HHV7"/>
<protein>
    <submittedName>
        <fullName evidence="8">Methyl-accepting chemotaxis protein III</fullName>
    </submittedName>
</protein>
<dbReference type="InterPro" id="IPR004089">
    <property type="entry name" value="MCPsignal_dom"/>
</dbReference>
<dbReference type="Pfam" id="PF00015">
    <property type="entry name" value="MCPsignal"/>
    <property type="match status" value="1"/>
</dbReference>
<sequence>MQPDQTNHGIESRVNFFDLDQANYDAFPAIARAVEKAAPAALDRFYRKVQETPEAAAFFSSTAMMNHAKAKQLDHWRGMFARRLDGDYFAKAEKIGHIHARIGLEPTWYIGGYALVLEQMIGSLLTGSPLSRLGGRQMSRVIGTLVKCAMIDMDIALSAYFRAADADRMAVIGQVGEAMDRLAQGDFSVELTGLPESFAKLVEDFNSMRERMRDTLLQVSETADGINTGATEISQAASDLSRRTEQQAASLEETAAAMDRITASVRETAEGAGHVYTSVGEAQTDATEGGRVVREAIEAMDGIERSAQEIAQIIGVIDGIAFQTNLLALNAGVEAARAGDAGKGFAVVANEVRALAQRSADAAKDIKGLIDSSSKQVESGVHLVGQTGQALERIVTKVAEIAALASEISASAETQAANMLQVNNAVADMDKMTQQNAAMVEQTTAAAHSLESEAEELTKLVHRFRLGQEKRQRQPARPVASPVAGTEAQGSRARPRRRVVGNLAVAADPAAQGDWSDF</sequence>
<evidence type="ECO:0000256" key="5">
    <source>
        <dbReference type="SAM" id="MobiDB-lite"/>
    </source>
</evidence>
<feature type="domain" description="HAMP" evidence="7">
    <location>
        <begin position="166"/>
        <end position="217"/>
    </location>
</feature>
<evidence type="ECO:0000256" key="3">
    <source>
        <dbReference type="ARBA" id="ARBA00029447"/>
    </source>
</evidence>
<comment type="subcellular location">
    <subcellularLocation>
        <location evidence="1">Membrane</location>
    </subcellularLocation>
</comment>
<dbReference type="InterPro" id="IPR044398">
    <property type="entry name" value="Globin-sensor_dom"/>
</dbReference>
<dbReference type="GO" id="GO:0020037">
    <property type="term" value="F:heme binding"/>
    <property type="evidence" value="ECO:0007669"/>
    <property type="project" value="InterPro"/>
</dbReference>
<dbReference type="InterPro" id="IPR051310">
    <property type="entry name" value="MCP_chemotaxis"/>
</dbReference>
<dbReference type="EMBL" id="MIPT01000001">
    <property type="protein sequence ID" value="OHT21412.1"/>
    <property type="molecule type" value="Genomic_DNA"/>
</dbReference>
<comment type="caution">
    <text evidence="8">The sequence shown here is derived from an EMBL/GenBank/DDBJ whole genome shotgun (WGS) entry which is preliminary data.</text>
</comment>
<evidence type="ECO:0000256" key="1">
    <source>
        <dbReference type="ARBA" id="ARBA00004370"/>
    </source>
</evidence>
<feature type="domain" description="Methyl-accepting transducer" evidence="6">
    <location>
        <begin position="222"/>
        <end position="451"/>
    </location>
</feature>
<keyword evidence="2" id="KW-0145">Chemotaxis</keyword>
<organism evidence="8 9">
    <name type="scientific">Edaphosphingomonas haloaromaticamans</name>
    <dbReference type="NCBI Taxonomy" id="653954"/>
    <lineage>
        <taxon>Bacteria</taxon>
        <taxon>Pseudomonadati</taxon>
        <taxon>Pseudomonadota</taxon>
        <taxon>Alphaproteobacteria</taxon>
        <taxon>Sphingomonadales</taxon>
        <taxon>Rhizorhabdaceae</taxon>
        <taxon>Edaphosphingomonas</taxon>
    </lineage>
</organism>
<dbReference type="Gene3D" id="1.10.287.950">
    <property type="entry name" value="Methyl-accepting chemotaxis protein"/>
    <property type="match status" value="1"/>
</dbReference>
<dbReference type="CDD" id="cd06225">
    <property type="entry name" value="HAMP"/>
    <property type="match status" value="1"/>
</dbReference>
<dbReference type="GO" id="GO:0006935">
    <property type="term" value="P:chemotaxis"/>
    <property type="evidence" value="ECO:0007669"/>
    <property type="project" value="UniProtKB-KW"/>
</dbReference>
<dbReference type="SMART" id="SM00304">
    <property type="entry name" value="HAMP"/>
    <property type="match status" value="1"/>
</dbReference>
<name>A0A1S1HHV7_9SPHN</name>
<dbReference type="CDD" id="cd01068">
    <property type="entry name" value="globin_sensor"/>
    <property type="match status" value="1"/>
</dbReference>
<comment type="similarity">
    <text evidence="3">Belongs to the methyl-accepting chemotaxis (MCP) protein family.</text>
</comment>
<dbReference type="PANTHER" id="PTHR43531:SF11">
    <property type="entry name" value="METHYL-ACCEPTING CHEMOTAXIS PROTEIN 3"/>
    <property type="match status" value="1"/>
</dbReference>
<evidence type="ECO:0000313" key="9">
    <source>
        <dbReference type="Proteomes" id="UP000179467"/>
    </source>
</evidence>
<evidence type="ECO:0000259" key="6">
    <source>
        <dbReference type="PROSITE" id="PS50111"/>
    </source>
</evidence>
<evidence type="ECO:0000256" key="2">
    <source>
        <dbReference type="ARBA" id="ARBA00022500"/>
    </source>
</evidence>
<dbReference type="PROSITE" id="PS50111">
    <property type="entry name" value="CHEMOTAXIS_TRANSDUC_2"/>
    <property type="match status" value="1"/>
</dbReference>
<dbReference type="SMART" id="SM00283">
    <property type="entry name" value="MA"/>
    <property type="match status" value="1"/>
</dbReference>
<dbReference type="FunFam" id="1.10.287.950:FF:000001">
    <property type="entry name" value="Methyl-accepting chemotaxis sensory transducer"/>
    <property type="match status" value="1"/>
</dbReference>
<dbReference type="SUPFAM" id="SSF58104">
    <property type="entry name" value="Methyl-accepting chemotaxis protein (MCP) signaling domain"/>
    <property type="match status" value="1"/>
</dbReference>
<dbReference type="OrthoDB" id="5292010at2"/>
<dbReference type="Pfam" id="PF11563">
    <property type="entry name" value="Protoglobin"/>
    <property type="match status" value="1"/>
</dbReference>
<accession>A0A1S1HHV7</accession>